<gene>
    <name evidence="1" type="ORF">NCTC12282_01803</name>
</gene>
<evidence type="ECO:0000313" key="1">
    <source>
        <dbReference type="EMBL" id="VFS46873.1"/>
    </source>
</evidence>
<protein>
    <submittedName>
        <fullName evidence="1">Uncharacterized protein</fullName>
    </submittedName>
</protein>
<proteinExistence type="predicted"/>
<reference evidence="1 2" key="1">
    <citation type="submission" date="2019-03" db="EMBL/GenBank/DDBJ databases">
        <authorList>
            <consortium name="Pathogen Informatics"/>
        </authorList>
    </citation>
    <scope>NUCLEOTIDE SEQUENCE [LARGE SCALE GENOMIC DNA]</scope>
    <source>
        <strain evidence="1 2">NCTC12282</strain>
    </source>
</reference>
<dbReference type="AlphaFoldDB" id="A0A484ZHF4"/>
<name>A0A484ZHF4_9GAMM</name>
<accession>A0A484ZHF4</accession>
<sequence length="47" mass="5478">MTDINTTRYLDVWGVKMAIMTQVESAEDYHLKGLFVEHVKEGYTILM</sequence>
<dbReference type="Proteomes" id="UP000373449">
    <property type="component" value="Unassembled WGS sequence"/>
</dbReference>
<evidence type="ECO:0000313" key="2">
    <source>
        <dbReference type="Proteomes" id="UP000373449"/>
    </source>
</evidence>
<dbReference type="EMBL" id="CAADJA010000002">
    <property type="protein sequence ID" value="VFS46873.1"/>
    <property type="molecule type" value="Genomic_DNA"/>
</dbReference>
<organism evidence="1 2">
    <name type="scientific">Budvicia aquatica</name>
    <dbReference type="NCBI Taxonomy" id="82979"/>
    <lineage>
        <taxon>Bacteria</taxon>
        <taxon>Pseudomonadati</taxon>
        <taxon>Pseudomonadota</taxon>
        <taxon>Gammaproteobacteria</taxon>
        <taxon>Enterobacterales</taxon>
        <taxon>Budviciaceae</taxon>
        <taxon>Budvicia</taxon>
    </lineage>
</organism>